<dbReference type="CDD" id="cd00090">
    <property type="entry name" value="HTH_ARSR"/>
    <property type="match status" value="1"/>
</dbReference>
<organism evidence="3 4">
    <name type="scientific">Pseudosporangium ferrugineum</name>
    <dbReference type="NCBI Taxonomy" id="439699"/>
    <lineage>
        <taxon>Bacteria</taxon>
        <taxon>Bacillati</taxon>
        <taxon>Actinomycetota</taxon>
        <taxon>Actinomycetes</taxon>
        <taxon>Micromonosporales</taxon>
        <taxon>Micromonosporaceae</taxon>
        <taxon>Pseudosporangium</taxon>
    </lineage>
</organism>
<protein>
    <submittedName>
        <fullName evidence="3">Winged helix DNA-binding protein</fullName>
    </submittedName>
</protein>
<comment type="caution">
    <text evidence="3">The sequence shown here is derived from an EMBL/GenBank/DDBJ whole genome shotgun (WGS) entry which is preliminary data.</text>
</comment>
<keyword evidence="4" id="KW-1185">Reference proteome</keyword>
<gene>
    <name evidence="3" type="ORF">CLV70_10688</name>
</gene>
<dbReference type="Gene3D" id="1.10.10.10">
    <property type="entry name" value="Winged helix-like DNA-binding domain superfamily/Winged helix DNA-binding domain"/>
    <property type="match status" value="1"/>
</dbReference>
<sequence length="118" mass="12949">MSDALPELDPVIHAQARLRVVSSLSTLREGDSISFPRLQDILRMTAGNLSVHLRKLEDAGYVEVVKTHQGRTPATLVHLTRRGRLAFDDYTAALQALLTPRTDPPSGAAKPPRTEEPT</sequence>
<feature type="region of interest" description="Disordered" evidence="1">
    <location>
        <begin position="98"/>
        <end position="118"/>
    </location>
</feature>
<dbReference type="InterPro" id="IPR036390">
    <property type="entry name" value="WH_DNA-bd_sf"/>
</dbReference>
<dbReference type="SUPFAM" id="SSF46785">
    <property type="entry name" value="Winged helix' DNA-binding domain"/>
    <property type="match status" value="1"/>
</dbReference>
<dbReference type="GO" id="GO:0003677">
    <property type="term" value="F:DNA binding"/>
    <property type="evidence" value="ECO:0007669"/>
    <property type="project" value="UniProtKB-KW"/>
</dbReference>
<evidence type="ECO:0000256" key="1">
    <source>
        <dbReference type="SAM" id="MobiDB-lite"/>
    </source>
</evidence>
<dbReference type="PANTHER" id="PTHR37318:SF1">
    <property type="entry name" value="BSL7504 PROTEIN"/>
    <property type="match status" value="1"/>
</dbReference>
<reference evidence="3 4" key="1">
    <citation type="submission" date="2018-03" db="EMBL/GenBank/DDBJ databases">
        <title>Genomic Encyclopedia of Archaeal and Bacterial Type Strains, Phase II (KMG-II): from individual species to whole genera.</title>
        <authorList>
            <person name="Goeker M."/>
        </authorList>
    </citation>
    <scope>NUCLEOTIDE SEQUENCE [LARGE SCALE GENOMIC DNA]</scope>
    <source>
        <strain evidence="3 4">DSM 45348</strain>
    </source>
</reference>
<evidence type="ECO:0000313" key="3">
    <source>
        <dbReference type="EMBL" id="PRY29371.1"/>
    </source>
</evidence>
<proteinExistence type="predicted"/>
<evidence type="ECO:0000313" key="4">
    <source>
        <dbReference type="Proteomes" id="UP000239209"/>
    </source>
</evidence>
<dbReference type="OrthoDB" id="4952043at2"/>
<dbReference type="AlphaFoldDB" id="A0A2T0S7G6"/>
<feature type="domain" description="Winged helix DNA-binding" evidence="2">
    <location>
        <begin position="17"/>
        <end position="97"/>
    </location>
</feature>
<dbReference type="RefSeq" id="WP_106127027.1">
    <property type="nucleotide sequence ID" value="NZ_PVZG01000006.1"/>
</dbReference>
<dbReference type="Proteomes" id="UP000239209">
    <property type="component" value="Unassembled WGS sequence"/>
</dbReference>
<dbReference type="InterPro" id="IPR011991">
    <property type="entry name" value="ArsR-like_HTH"/>
</dbReference>
<dbReference type="InterPro" id="IPR027395">
    <property type="entry name" value="WH_DNA-bd_dom"/>
</dbReference>
<accession>A0A2T0S7G6</accession>
<dbReference type="PANTHER" id="PTHR37318">
    <property type="entry name" value="BSL7504 PROTEIN"/>
    <property type="match status" value="1"/>
</dbReference>
<keyword evidence="3" id="KW-0238">DNA-binding</keyword>
<dbReference type="InterPro" id="IPR036388">
    <property type="entry name" value="WH-like_DNA-bd_sf"/>
</dbReference>
<dbReference type="EMBL" id="PVZG01000006">
    <property type="protein sequence ID" value="PRY29371.1"/>
    <property type="molecule type" value="Genomic_DNA"/>
</dbReference>
<evidence type="ECO:0000259" key="2">
    <source>
        <dbReference type="Pfam" id="PF13601"/>
    </source>
</evidence>
<name>A0A2T0S7G6_9ACTN</name>
<dbReference type="Pfam" id="PF13601">
    <property type="entry name" value="HTH_34"/>
    <property type="match status" value="1"/>
</dbReference>